<dbReference type="AlphaFoldDB" id="A0AAV5ASL9"/>
<dbReference type="EMBL" id="BQKB01000050">
    <property type="protein sequence ID" value="GJM53824.1"/>
    <property type="molecule type" value="Genomic_DNA"/>
</dbReference>
<proteinExistence type="predicted"/>
<evidence type="ECO:0000313" key="2">
    <source>
        <dbReference type="EMBL" id="GJM50307.1"/>
    </source>
</evidence>
<protein>
    <recommendedName>
        <fullName evidence="1">PD-(D/E)XK endonuclease-like domain-containing protein</fullName>
    </recommendedName>
</protein>
<evidence type="ECO:0000313" key="3">
    <source>
        <dbReference type="EMBL" id="GJM53824.1"/>
    </source>
</evidence>
<dbReference type="SUPFAM" id="SSF52980">
    <property type="entry name" value="Restriction endonuclease-like"/>
    <property type="match status" value="1"/>
</dbReference>
<dbReference type="InterPro" id="IPR038726">
    <property type="entry name" value="PDDEXK_AddAB-type"/>
</dbReference>
<dbReference type="Proteomes" id="UP001207736">
    <property type="component" value="Unassembled WGS sequence"/>
</dbReference>
<dbReference type="InterPro" id="IPR011604">
    <property type="entry name" value="PDDEXK-like_dom_sf"/>
</dbReference>
<comment type="caution">
    <text evidence="2">The sequence shown here is derived from an EMBL/GenBank/DDBJ whole genome shotgun (WGS) entry which is preliminary data.</text>
</comment>
<dbReference type="Proteomes" id="UP001208692">
    <property type="component" value="Unassembled WGS sequence"/>
</dbReference>
<reference evidence="2 5" key="1">
    <citation type="submission" date="2021-11" db="EMBL/GenBank/DDBJ databases">
        <title>Draft genome sequence of Capnocytophaga sp. strain KC07075 isolated from cat oral cavity.</title>
        <authorList>
            <person name="Suzuki M."/>
            <person name="Imaoka K."/>
            <person name="Kimura M."/>
            <person name="Morikawa S."/>
            <person name="Maeda K."/>
        </authorList>
    </citation>
    <scope>NUCLEOTIDE SEQUENCE</scope>
    <source>
        <strain evidence="2">KC07075</strain>
        <strain evidence="3 5">KC07079</strain>
    </source>
</reference>
<dbReference type="SUPFAM" id="SSF52540">
    <property type="entry name" value="P-loop containing nucleoside triphosphate hydrolases"/>
    <property type="match status" value="1"/>
</dbReference>
<dbReference type="RefSeq" id="WP_264847629.1">
    <property type="nucleotide sequence ID" value="NZ_BPMA01000065.1"/>
</dbReference>
<accession>A0AAV5ASL9</accession>
<dbReference type="InterPro" id="IPR027417">
    <property type="entry name" value="P-loop_NTPase"/>
</dbReference>
<dbReference type="InterPro" id="IPR011335">
    <property type="entry name" value="Restrct_endonuc-II-like"/>
</dbReference>
<sequence>MFLEKVVIDVLTKYPDFSPEKMIFVVPNKRATLFLKKYFSKHIGKICQSPRFLSMESWVEQIAQYQIMPNMSLLFELYNTYLANNDTPDDFETFVGWGQTLLQDFNEIDQYLINPNDIFPYIKAIKEVEHWSLSQELTPMQEKHLAFWNTLGLYYRAFSEKLTLKKQGYRGFVYRKATQKINSYIEKSKDKLHIFAGFNALTQSEEILIESVLLSTTSEIYWDIDKTFLSDNQHDAGYFIRQYFSRWKYYNNRERKWEGDDFSSEKNINIVGVPKSVNQAHYVGKLVNQIPDFQWENTAIILADENLLLPVIQSINKNKLPMNITMGYPLKQTSTSSLFSAFFKLYTSNNWYYKDVENLLQQPLIQRILSKDSIEQITQHIRHKNWVYISKNQLVEQLSLEDEEIINILFSDSKSITAKLLIEQCFNLIFILKNKLEEEKETNALLLEYLYRFYELFNQLYDLENQYSFLITPKTLYYLYNELLVKQTLDFQGEPLQGLQLMGMLECQNLDFENVIIVSVNEGILPAGKSVNSFIPFDVKNNLGLPTYKHRDAIFTYHFYRLLQRAKNIHLVYNTETDSFKGGEKSRFILQLLTQQADNLHITETILTPQVIASQFDLMIIEKDENVMTRLKEIASGRGFSPSALTTYIRNPIDFYKQNILQAREERDVEEIMEARTFGDIVHATLEALFSPYLGKILTIESIHSMKENVPFLIDKYFKELYKEEENLGKNTLIFSVIQEYIEQFLEMEKRTISHTTIEILALEKDLITSVRFPEFDFDICLRGTADRIERRNGQLYIVDYKTGKVEQRNITLNENGWQKLITDFNYNKAFQLLMYAYILKKENQHTDNEIFAGNYSFKNLESNFLGFRNENDKTPSAITDLINNRFEEKLKELLLEIFDPNIPFLEKKI</sequence>
<dbReference type="EMBL" id="BQKA01000024">
    <property type="protein sequence ID" value="GJM50307.1"/>
    <property type="molecule type" value="Genomic_DNA"/>
</dbReference>
<name>A0AAV5ASL9_9FLAO</name>
<organism evidence="2 4">
    <name type="scientific">Capnocytophaga catalasegens</name>
    <dbReference type="NCBI Taxonomy" id="1004260"/>
    <lineage>
        <taxon>Bacteria</taxon>
        <taxon>Pseudomonadati</taxon>
        <taxon>Bacteroidota</taxon>
        <taxon>Flavobacteriia</taxon>
        <taxon>Flavobacteriales</taxon>
        <taxon>Flavobacteriaceae</taxon>
        <taxon>Capnocytophaga</taxon>
    </lineage>
</organism>
<keyword evidence="5" id="KW-1185">Reference proteome</keyword>
<dbReference type="Gene3D" id="3.40.50.300">
    <property type="entry name" value="P-loop containing nucleotide triphosphate hydrolases"/>
    <property type="match status" value="1"/>
</dbReference>
<dbReference type="Gene3D" id="1.10.486.10">
    <property type="entry name" value="PCRA, domain 4"/>
    <property type="match status" value="1"/>
</dbReference>
<feature type="domain" description="PD-(D/E)XK endonuclease-like" evidence="1">
    <location>
        <begin position="640"/>
        <end position="907"/>
    </location>
</feature>
<evidence type="ECO:0000313" key="4">
    <source>
        <dbReference type="Proteomes" id="UP001207736"/>
    </source>
</evidence>
<evidence type="ECO:0000259" key="1">
    <source>
        <dbReference type="Pfam" id="PF12705"/>
    </source>
</evidence>
<evidence type="ECO:0000313" key="5">
    <source>
        <dbReference type="Proteomes" id="UP001208692"/>
    </source>
</evidence>
<gene>
    <name evidence="2" type="ORF">RCZ15_12800</name>
    <name evidence="3" type="ORF">RCZ16_21400</name>
</gene>
<dbReference type="Gene3D" id="3.90.320.10">
    <property type="match status" value="1"/>
</dbReference>
<dbReference type="Pfam" id="PF12705">
    <property type="entry name" value="PDDEXK_1"/>
    <property type="match status" value="1"/>
</dbReference>